<keyword evidence="2" id="KW-0677">Repeat</keyword>
<gene>
    <name evidence="5" type="ORF">QHF89_30485</name>
</gene>
<accession>A0ABT6NZU8</accession>
<dbReference type="PANTHER" id="PTHR44103:SF1">
    <property type="entry name" value="PROPROTEIN CONVERTASE P"/>
    <property type="match status" value="1"/>
</dbReference>
<dbReference type="InterPro" id="IPR013517">
    <property type="entry name" value="FG-GAP"/>
</dbReference>
<dbReference type="InterPro" id="IPR028994">
    <property type="entry name" value="Integrin_alpha_N"/>
</dbReference>
<name>A0ABT6NZU8_9BACT</name>
<dbReference type="RefSeq" id="WP_136965477.1">
    <property type="nucleotide sequence ID" value="NZ_JARZHI010000035.1"/>
</dbReference>
<evidence type="ECO:0000256" key="4">
    <source>
        <dbReference type="SAM" id="SignalP"/>
    </source>
</evidence>
<evidence type="ECO:0000313" key="6">
    <source>
        <dbReference type="Proteomes" id="UP001160301"/>
    </source>
</evidence>
<evidence type="ECO:0000256" key="1">
    <source>
        <dbReference type="ARBA" id="ARBA00022729"/>
    </source>
</evidence>
<keyword evidence="6" id="KW-1185">Reference proteome</keyword>
<feature type="signal peptide" evidence="4">
    <location>
        <begin position="1"/>
        <end position="34"/>
    </location>
</feature>
<dbReference type="SUPFAM" id="SSF69318">
    <property type="entry name" value="Integrin alpha N-terminal domain"/>
    <property type="match status" value="2"/>
</dbReference>
<proteinExistence type="predicted"/>
<dbReference type="Proteomes" id="UP001160301">
    <property type="component" value="Unassembled WGS sequence"/>
</dbReference>
<dbReference type="Pfam" id="PF13517">
    <property type="entry name" value="FG-GAP_3"/>
    <property type="match status" value="1"/>
</dbReference>
<sequence>MDIPTIAPRHGPTRHVFAKHLSFGALLWLLSACAAPGAPRSIEGPARPASVDDPPTGAVPYAGDSTWKTEAMGLYETGLALADIDGDGHADLLTASGNDTGLQPLAIYRNDGKGNFPARPSALSEDLDANMNLAVGDIDQDGFLDVAVSTLGPPYGTGGVKIYFNRQGTLERKPSFRSRDVFSSFACALGDADGDGDLDLAVSVMAEPGSPEGGAARVYFNNRGVIAETPGWKARKRMFGAAVLFTDVEQDGFLDLVVGGSRVFVYRGEPVESGAVELSLEPWWVSREGPSVPYLAAGPLGRTGSWALVASRNDLLCLFAGKPCPSPRYEAYQPALGRHEPLWSSSSSGLGSGVRLADVDGDGVTDLLGGSWGETRPDGGRLEIYRGEGAAFTREPIFRATRSRASLIQSIDAADLRGDATCSRLHRVVLPRRAAAISLPEALIGNVTGIRKNGAALDGRRDYTTIPAAPWLSFAKPLEAGDQLEIAYTRPSFVDIVVANQDCGIGASRYDHHTTAPHCAIDEGAR</sequence>
<dbReference type="EMBL" id="JARZHI010000035">
    <property type="protein sequence ID" value="MDI1433866.1"/>
    <property type="molecule type" value="Genomic_DNA"/>
</dbReference>
<evidence type="ECO:0000256" key="2">
    <source>
        <dbReference type="ARBA" id="ARBA00022737"/>
    </source>
</evidence>
<reference evidence="5 6" key="1">
    <citation type="submission" date="2023-04" db="EMBL/GenBank/DDBJ databases">
        <title>The genome sequence of Polyangium sorediatum DSM14670.</title>
        <authorList>
            <person name="Zhang X."/>
        </authorList>
    </citation>
    <scope>NUCLEOTIDE SEQUENCE [LARGE SCALE GENOMIC DNA]</scope>
    <source>
        <strain evidence="5 6">DSM 14670</strain>
    </source>
</reference>
<dbReference type="InterPro" id="IPR013519">
    <property type="entry name" value="Int_alpha_beta-p"/>
</dbReference>
<keyword evidence="1 4" id="KW-0732">Signal</keyword>
<evidence type="ECO:0000313" key="5">
    <source>
        <dbReference type="EMBL" id="MDI1433866.1"/>
    </source>
</evidence>
<dbReference type="Gene3D" id="2.130.10.130">
    <property type="entry name" value="Integrin alpha, N-terminal"/>
    <property type="match status" value="3"/>
</dbReference>
<feature type="chain" id="PRO_5046941576" evidence="4">
    <location>
        <begin position="35"/>
        <end position="526"/>
    </location>
</feature>
<evidence type="ECO:0000256" key="3">
    <source>
        <dbReference type="ARBA" id="ARBA00023180"/>
    </source>
</evidence>
<protein>
    <submittedName>
        <fullName evidence="5">VCBS repeat-containing protein</fullName>
    </submittedName>
</protein>
<dbReference type="PANTHER" id="PTHR44103">
    <property type="entry name" value="PROPROTEIN CONVERTASE P"/>
    <property type="match status" value="1"/>
</dbReference>
<keyword evidence="3" id="KW-0325">Glycoprotein</keyword>
<dbReference type="SMART" id="SM00191">
    <property type="entry name" value="Int_alpha"/>
    <property type="match status" value="3"/>
</dbReference>
<comment type="caution">
    <text evidence="5">The sequence shown here is derived from an EMBL/GenBank/DDBJ whole genome shotgun (WGS) entry which is preliminary data.</text>
</comment>
<organism evidence="5 6">
    <name type="scientific">Polyangium sorediatum</name>
    <dbReference type="NCBI Taxonomy" id="889274"/>
    <lineage>
        <taxon>Bacteria</taxon>
        <taxon>Pseudomonadati</taxon>
        <taxon>Myxococcota</taxon>
        <taxon>Polyangia</taxon>
        <taxon>Polyangiales</taxon>
        <taxon>Polyangiaceae</taxon>
        <taxon>Polyangium</taxon>
    </lineage>
</organism>